<sequence length="292" mass="32314">MRNFTSRLIQLVPPERRPKLLTAIMERQVAFDAMRQARLALDDAINRHGAVHAQNDAILADAPSEMRVHIADEISLQKQAAADAISRHQAALDRITEQFQQHYFLDEVHRWLATAARLKVRLALDVLPGVAGDHASAVKELRAKMRDLESRRDEVSDLPADMDDLLDQLDAMIEGYSATGAPSLDFSSDAASPVALHALEEGEHSSSRLLSFLMWCFGDEIRAKLHALVKARAPEGGVGSVERSSLMASIDSDLLALAREEEAHIVAAEALGLRIGRRRQIDPRAFLEVREV</sequence>
<comment type="caution">
    <text evidence="2">The sequence shown here is derived from an EMBL/GenBank/DDBJ whole genome shotgun (WGS) entry which is preliminary data.</text>
</comment>
<accession>A0A4R2D289</accession>
<evidence type="ECO:0000313" key="2">
    <source>
        <dbReference type="EMBL" id="TCN46872.1"/>
    </source>
</evidence>
<dbReference type="RefSeq" id="WP_133033474.1">
    <property type="nucleotide sequence ID" value="NZ_BAABEI010000012.1"/>
</dbReference>
<dbReference type="Proteomes" id="UP000295351">
    <property type="component" value="Unassembled WGS sequence"/>
</dbReference>
<proteinExistence type="predicted"/>
<protein>
    <submittedName>
        <fullName evidence="2">Uncharacterized protein</fullName>
    </submittedName>
</protein>
<dbReference type="EMBL" id="SLVX01000003">
    <property type="protein sequence ID" value="TCN46872.1"/>
    <property type="molecule type" value="Genomic_DNA"/>
</dbReference>
<reference evidence="2 3" key="1">
    <citation type="submission" date="2019-03" db="EMBL/GenBank/DDBJ databases">
        <title>Genomic Encyclopedia of Type Strains, Phase IV (KMG-IV): sequencing the most valuable type-strain genomes for metagenomic binning, comparative biology and taxonomic classification.</title>
        <authorList>
            <person name="Goeker M."/>
        </authorList>
    </citation>
    <scope>NUCLEOTIDE SEQUENCE [LARGE SCALE GENOMIC DNA]</scope>
    <source>
        <strain evidence="2 3">DSM 18401</strain>
    </source>
</reference>
<evidence type="ECO:0000256" key="1">
    <source>
        <dbReference type="SAM" id="Coils"/>
    </source>
</evidence>
<name>A0A4R2D289_SHIGR</name>
<feature type="coiled-coil region" evidence="1">
    <location>
        <begin position="131"/>
        <end position="158"/>
    </location>
</feature>
<gene>
    <name evidence="2" type="ORF">EV665_10340</name>
</gene>
<dbReference type="AlphaFoldDB" id="A0A4R2D289"/>
<keyword evidence="3" id="KW-1185">Reference proteome</keyword>
<evidence type="ECO:0000313" key="3">
    <source>
        <dbReference type="Proteomes" id="UP000295351"/>
    </source>
</evidence>
<keyword evidence="1" id="KW-0175">Coiled coil</keyword>
<organism evidence="2 3">
    <name type="scientific">Shinella granuli</name>
    <dbReference type="NCBI Taxonomy" id="323621"/>
    <lineage>
        <taxon>Bacteria</taxon>
        <taxon>Pseudomonadati</taxon>
        <taxon>Pseudomonadota</taxon>
        <taxon>Alphaproteobacteria</taxon>
        <taxon>Hyphomicrobiales</taxon>
        <taxon>Rhizobiaceae</taxon>
        <taxon>Shinella</taxon>
    </lineage>
</organism>